<evidence type="ECO:0000256" key="3">
    <source>
        <dbReference type="ARBA" id="ARBA00022452"/>
    </source>
</evidence>
<feature type="domain" description="TonB-dependent receptor-like beta-barrel" evidence="13">
    <location>
        <begin position="255"/>
        <end position="697"/>
    </location>
</feature>
<evidence type="ECO:0000259" key="14">
    <source>
        <dbReference type="Pfam" id="PF07715"/>
    </source>
</evidence>
<keyword evidence="5 12" id="KW-0732">Signal</keyword>
<dbReference type="Pfam" id="PF00593">
    <property type="entry name" value="TonB_dep_Rec_b-barrel"/>
    <property type="match status" value="1"/>
</dbReference>
<evidence type="ECO:0000256" key="9">
    <source>
        <dbReference type="ARBA" id="ARBA00023237"/>
    </source>
</evidence>
<dbReference type="PANTHER" id="PTHR30069:SF53">
    <property type="entry name" value="COLICIN I RECEPTOR-RELATED"/>
    <property type="match status" value="1"/>
</dbReference>
<dbReference type="SUPFAM" id="SSF56935">
    <property type="entry name" value="Porins"/>
    <property type="match status" value="1"/>
</dbReference>
<keyword evidence="7 11" id="KW-0798">TonB box</keyword>
<dbReference type="InterPro" id="IPR012910">
    <property type="entry name" value="Plug_dom"/>
</dbReference>
<evidence type="ECO:0000256" key="5">
    <source>
        <dbReference type="ARBA" id="ARBA00022729"/>
    </source>
</evidence>
<evidence type="ECO:0000256" key="8">
    <source>
        <dbReference type="ARBA" id="ARBA00023136"/>
    </source>
</evidence>
<evidence type="ECO:0000256" key="6">
    <source>
        <dbReference type="ARBA" id="ARBA00023065"/>
    </source>
</evidence>
<dbReference type="AlphaFoldDB" id="A0A2U2AIL0"/>
<evidence type="ECO:0000256" key="12">
    <source>
        <dbReference type="SAM" id="SignalP"/>
    </source>
</evidence>
<dbReference type="Gene3D" id="2.40.170.20">
    <property type="entry name" value="TonB-dependent receptor, beta-barrel domain"/>
    <property type="match status" value="1"/>
</dbReference>
<dbReference type="InterPro" id="IPR036942">
    <property type="entry name" value="Beta-barrel_TonB_sf"/>
</dbReference>
<evidence type="ECO:0000259" key="13">
    <source>
        <dbReference type="Pfam" id="PF00593"/>
    </source>
</evidence>
<sequence length="739" mass="82691">MRRNILSQRLRLALVMAATSTLLWTAQADEIPLEQSKVDQSELANAVDLGSLVVTASGFAQEVKDAPASISVIGQESINEKPFTNIGDVLRDIEGVNVTRGGKTGGVDIGIRGLESKYTLMMIDGQRLSQNTSGARPNGFGDVDSAFIPPSSAIERIEVVRGPMSTLYGSDALGGVVNVITKKVPDKWGGQVSVAIEEPTDSQYPGGNTTSFYLGGPIKTDLLGLALMGSFQTQRNAKGTYQSAKDEYTPLYKLGGFGERRNFNYGARLSFTPENQEFVLSYDRGVQRYDNSEGQLGTLHKDVKPGKAGGGYSDHLRFTRDRVGLTHRIDLDAVVVESGLLWDQTKTLGRLNPISKPAKPHDGLPRDIKYSNIIFDNKWMFALGDHFISAGMQYRHQALKDNLVESPLDVKQYQWALFAEDEWMINDDLIATFGLRYDKNEDFGSHFSPRAYLVWNIDDNWQVKGGVSRAFRAPDLQQMHDDVVMVTGQGTAPILGNPELKPETSTSAELGFSYTNLDDFNFNATAFYTRFKDKIDTVEICKNDNSARCKKLNNDWPDASKISQYQNLDDAKLYGVELGSRYQVLENLALSANYTYTQSRYRDDAGRRIPFSKTPRHMVNLKGDWKIAPEWSLWAEASFRAKEYRGLEMGHGVDEKGKATTFALDKKLYYRSYALVNVGASYKPARDLSINFGVNNLFNKNFIDYQAPEVYGARGKGYQNRYARVEEGRKLWLKLNYEF</sequence>
<comment type="similarity">
    <text evidence="10 11">Belongs to the TonB-dependent receptor family.</text>
</comment>
<feature type="domain" description="TonB-dependent receptor plug" evidence="14">
    <location>
        <begin position="63"/>
        <end position="176"/>
    </location>
</feature>
<name>A0A2U2AIL0_9GAMM</name>
<protein>
    <submittedName>
        <fullName evidence="15">Ferric siderophore receptor</fullName>
    </submittedName>
</protein>
<organism evidence="15 16">
    <name type="scientific">Ignatzschineria indica</name>
    <dbReference type="NCBI Taxonomy" id="472583"/>
    <lineage>
        <taxon>Bacteria</taxon>
        <taxon>Pseudomonadati</taxon>
        <taxon>Pseudomonadota</taxon>
        <taxon>Gammaproteobacteria</taxon>
        <taxon>Cardiobacteriales</taxon>
        <taxon>Ignatzschineriaceae</taxon>
        <taxon>Ignatzschineria</taxon>
    </lineage>
</organism>
<comment type="caution">
    <text evidence="15">The sequence shown here is derived from an EMBL/GenBank/DDBJ whole genome shotgun (WGS) entry which is preliminary data.</text>
</comment>
<keyword evidence="16" id="KW-1185">Reference proteome</keyword>
<dbReference type="InterPro" id="IPR000531">
    <property type="entry name" value="Beta-barrel_TonB"/>
</dbReference>
<reference evidence="15 16" key="1">
    <citation type="journal article" date="2018" name="Genome Announc.">
        <title>Ignatzschineria cameli sp. nov., isolated from necrotic foot tissue of dromedaries (Camelus dromedarius) and associated maggots (Wohlfahrtia species) in Dubai.</title>
        <authorList>
            <person name="Tsang C.C."/>
            <person name="Tang J.Y."/>
            <person name="Fong J.Y."/>
            <person name="Kinne J."/>
            <person name="Lee H.H."/>
            <person name="Joseph M."/>
            <person name="Jose S."/>
            <person name="Schuster R.K."/>
            <person name="Tang Y."/>
            <person name="Sivakumar S."/>
            <person name="Chen J.H."/>
            <person name="Teng J.L."/>
            <person name="Lau S.K."/>
            <person name="Wernery U."/>
            <person name="Woo P.C."/>
        </authorList>
    </citation>
    <scope>NUCLEOTIDE SEQUENCE [LARGE SCALE GENOMIC DNA]</scope>
    <source>
        <strain evidence="15 16">KCTC 22643</strain>
    </source>
</reference>
<feature type="chain" id="PRO_5015583274" evidence="12">
    <location>
        <begin position="29"/>
        <end position="739"/>
    </location>
</feature>
<evidence type="ECO:0000256" key="7">
    <source>
        <dbReference type="ARBA" id="ARBA00023077"/>
    </source>
</evidence>
<dbReference type="InterPro" id="IPR037066">
    <property type="entry name" value="Plug_dom_sf"/>
</dbReference>
<evidence type="ECO:0000256" key="2">
    <source>
        <dbReference type="ARBA" id="ARBA00022448"/>
    </source>
</evidence>
<evidence type="ECO:0000256" key="4">
    <source>
        <dbReference type="ARBA" id="ARBA00022692"/>
    </source>
</evidence>
<dbReference type="Proteomes" id="UP000244948">
    <property type="component" value="Unassembled WGS sequence"/>
</dbReference>
<gene>
    <name evidence="15" type="ORF">DC082_09075</name>
</gene>
<dbReference type="PROSITE" id="PS52016">
    <property type="entry name" value="TONB_DEPENDENT_REC_3"/>
    <property type="match status" value="1"/>
</dbReference>
<evidence type="ECO:0000256" key="10">
    <source>
        <dbReference type="PROSITE-ProRule" id="PRU01360"/>
    </source>
</evidence>
<keyword evidence="3 10" id="KW-1134">Transmembrane beta strand</keyword>
<proteinExistence type="inferred from homology"/>
<dbReference type="InterPro" id="IPR039426">
    <property type="entry name" value="TonB-dep_rcpt-like"/>
</dbReference>
<feature type="signal peptide" evidence="12">
    <location>
        <begin position="1"/>
        <end position="28"/>
    </location>
</feature>
<comment type="subcellular location">
    <subcellularLocation>
        <location evidence="1 10">Cell outer membrane</location>
        <topology evidence="1 10">Multi-pass membrane protein</topology>
    </subcellularLocation>
</comment>
<dbReference type="CDD" id="cd01347">
    <property type="entry name" value="ligand_gated_channel"/>
    <property type="match status" value="1"/>
</dbReference>
<dbReference type="PANTHER" id="PTHR30069">
    <property type="entry name" value="TONB-DEPENDENT OUTER MEMBRANE RECEPTOR"/>
    <property type="match status" value="1"/>
</dbReference>
<dbReference type="GO" id="GO:0015344">
    <property type="term" value="F:siderophore uptake transmembrane transporter activity"/>
    <property type="evidence" value="ECO:0007669"/>
    <property type="project" value="TreeGrafter"/>
</dbReference>
<dbReference type="GO" id="GO:0044718">
    <property type="term" value="P:siderophore transmembrane transport"/>
    <property type="evidence" value="ECO:0007669"/>
    <property type="project" value="TreeGrafter"/>
</dbReference>
<keyword evidence="15" id="KW-0675">Receptor</keyword>
<dbReference type="Pfam" id="PF07715">
    <property type="entry name" value="Plug"/>
    <property type="match status" value="1"/>
</dbReference>
<dbReference type="EMBL" id="QEWR01000005">
    <property type="protein sequence ID" value="PWD82419.1"/>
    <property type="molecule type" value="Genomic_DNA"/>
</dbReference>
<evidence type="ECO:0000256" key="1">
    <source>
        <dbReference type="ARBA" id="ARBA00004571"/>
    </source>
</evidence>
<keyword evidence="4 10" id="KW-0812">Transmembrane</keyword>
<keyword evidence="2 10" id="KW-0813">Transport</keyword>
<keyword evidence="8 10" id="KW-0472">Membrane</keyword>
<accession>A0A2U2AIL0</accession>
<keyword evidence="6" id="KW-0406">Ion transport</keyword>
<evidence type="ECO:0000313" key="15">
    <source>
        <dbReference type="EMBL" id="PWD82419.1"/>
    </source>
</evidence>
<dbReference type="Gene3D" id="2.170.130.10">
    <property type="entry name" value="TonB-dependent receptor, plug domain"/>
    <property type="match status" value="1"/>
</dbReference>
<evidence type="ECO:0000256" key="11">
    <source>
        <dbReference type="RuleBase" id="RU003357"/>
    </source>
</evidence>
<dbReference type="RefSeq" id="WP_109236707.1">
    <property type="nucleotide sequence ID" value="NZ_BMXZ01000002.1"/>
</dbReference>
<evidence type="ECO:0000313" key="16">
    <source>
        <dbReference type="Proteomes" id="UP000244948"/>
    </source>
</evidence>
<keyword evidence="9 10" id="KW-0998">Cell outer membrane</keyword>
<dbReference type="GO" id="GO:0009279">
    <property type="term" value="C:cell outer membrane"/>
    <property type="evidence" value="ECO:0007669"/>
    <property type="project" value="UniProtKB-SubCell"/>
</dbReference>